<dbReference type="PROSITE" id="PS50835">
    <property type="entry name" value="IG_LIKE"/>
    <property type="match status" value="1"/>
</dbReference>
<sequence length="103" mass="11658">MDPTVCTSYPKYNDTTLYTCITSPSRPRAAINWFEDGRNITNMSSSTYVSDVTASVLRYLPTVNRQSNISCVAIYEYREALISFTRSTTAFVQCKYPITGKSR</sequence>
<reference evidence="3" key="2">
    <citation type="submission" date="2020-11" db="EMBL/GenBank/DDBJ databases">
        <authorList>
            <person name="McCartney M.A."/>
            <person name="Auch B."/>
            <person name="Kono T."/>
            <person name="Mallez S."/>
            <person name="Becker A."/>
            <person name="Gohl D.M."/>
            <person name="Silverstein K.A.T."/>
            <person name="Koren S."/>
            <person name="Bechman K.B."/>
            <person name="Herman A."/>
            <person name="Abrahante J.E."/>
            <person name="Garbe J."/>
        </authorList>
    </citation>
    <scope>NUCLEOTIDE SEQUENCE</scope>
    <source>
        <strain evidence="3">Duluth1</strain>
        <tissue evidence="3">Whole animal</tissue>
    </source>
</reference>
<evidence type="ECO:0000256" key="1">
    <source>
        <dbReference type="ARBA" id="ARBA00023157"/>
    </source>
</evidence>
<accession>A0A9D4GM33</accession>
<dbReference type="AlphaFoldDB" id="A0A9D4GM33"/>
<keyword evidence="4" id="KW-1185">Reference proteome</keyword>
<dbReference type="Proteomes" id="UP000828390">
    <property type="component" value="Unassembled WGS sequence"/>
</dbReference>
<dbReference type="Gene3D" id="2.60.40.10">
    <property type="entry name" value="Immunoglobulins"/>
    <property type="match status" value="1"/>
</dbReference>
<organism evidence="3 4">
    <name type="scientific">Dreissena polymorpha</name>
    <name type="common">Zebra mussel</name>
    <name type="synonym">Mytilus polymorpha</name>
    <dbReference type="NCBI Taxonomy" id="45954"/>
    <lineage>
        <taxon>Eukaryota</taxon>
        <taxon>Metazoa</taxon>
        <taxon>Spiralia</taxon>
        <taxon>Lophotrochozoa</taxon>
        <taxon>Mollusca</taxon>
        <taxon>Bivalvia</taxon>
        <taxon>Autobranchia</taxon>
        <taxon>Heteroconchia</taxon>
        <taxon>Euheterodonta</taxon>
        <taxon>Imparidentia</taxon>
        <taxon>Neoheterodontei</taxon>
        <taxon>Myida</taxon>
        <taxon>Dreissenoidea</taxon>
        <taxon>Dreissenidae</taxon>
        <taxon>Dreissena</taxon>
    </lineage>
</organism>
<dbReference type="InterPro" id="IPR036179">
    <property type="entry name" value="Ig-like_dom_sf"/>
</dbReference>
<dbReference type="InterPro" id="IPR007110">
    <property type="entry name" value="Ig-like_dom"/>
</dbReference>
<proteinExistence type="predicted"/>
<dbReference type="EMBL" id="JAIWYP010000005">
    <property type="protein sequence ID" value="KAH3819520.1"/>
    <property type="molecule type" value="Genomic_DNA"/>
</dbReference>
<name>A0A9D4GM33_DREPO</name>
<dbReference type="InterPro" id="IPR013783">
    <property type="entry name" value="Ig-like_fold"/>
</dbReference>
<feature type="domain" description="Ig-like" evidence="2">
    <location>
        <begin position="3"/>
        <end position="83"/>
    </location>
</feature>
<protein>
    <recommendedName>
        <fullName evidence="2">Ig-like domain-containing protein</fullName>
    </recommendedName>
</protein>
<evidence type="ECO:0000313" key="3">
    <source>
        <dbReference type="EMBL" id="KAH3819520.1"/>
    </source>
</evidence>
<keyword evidence="1" id="KW-1015">Disulfide bond</keyword>
<evidence type="ECO:0000259" key="2">
    <source>
        <dbReference type="PROSITE" id="PS50835"/>
    </source>
</evidence>
<reference evidence="3" key="1">
    <citation type="journal article" date="2019" name="bioRxiv">
        <title>The Genome of the Zebra Mussel, Dreissena polymorpha: A Resource for Invasive Species Research.</title>
        <authorList>
            <person name="McCartney M.A."/>
            <person name="Auch B."/>
            <person name="Kono T."/>
            <person name="Mallez S."/>
            <person name="Zhang Y."/>
            <person name="Obille A."/>
            <person name="Becker A."/>
            <person name="Abrahante J.E."/>
            <person name="Garbe J."/>
            <person name="Badalamenti J.P."/>
            <person name="Herman A."/>
            <person name="Mangelson H."/>
            <person name="Liachko I."/>
            <person name="Sullivan S."/>
            <person name="Sone E.D."/>
            <person name="Koren S."/>
            <person name="Silverstein K.A.T."/>
            <person name="Beckman K.B."/>
            <person name="Gohl D.M."/>
        </authorList>
    </citation>
    <scope>NUCLEOTIDE SEQUENCE</scope>
    <source>
        <strain evidence="3">Duluth1</strain>
        <tissue evidence="3">Whole animal</tissue>
    </source>
</reference>
<gene>
    <name evidence="3" type="ORF">DPMN_121258</name>
</gene>
<dbReference type="SUPFAM" id="SSF48726">
    <property type="entry name" value="Immunoglobulin"/>
    <property type="match status" value="1"/>
</dbReference>
<comment type="caution">
    <text evidence="3">The sequence shown here is derived from an EMBL/GenBank/DDBJ whole genome shotgun (WGS) entry which is preliminary data.</text>
</comment>
<dbReference type="InterPro" id="IPR013162">
    <property type="entry name" value="CD80_C2-set"/>
</dbReference>
<evidence type="ECO:0000313" key="4">
    <source>
        <dbReference type="Proteomes" id="UP000828390"/>
    </source>
</evidence>
<dbReference type="Pfam" id="PF08205">
    <property type="entry name" value="C2-set_2"/>
    <property type="match status" value="1"/>
</dbReference>